<dbReference type="Proteomes" id="UP001286456">
    <property type="component" value="Unassembled WGS sequence"/>
</dbReference>
<keyword evidence="1" id="KW-0812">Transmembrane</keyword>
<gene>
    <name evidence="2" type="ORF">B0T19DRAFT_31284</name>
</gene>
<accession>A0AAE0J429</accession>
<sequence>MSSSRPVRSFNRSLEHFLSLPAIIPQTVIMSKHIWGLVHLTSTRSFVEYHDNFNIAALPVRDNGRLNLIRSFWFCSHLPFSCSLFFISRIAAVAFYSSRHRLGRKATVIIYIYIYIYQSLGIQGYWGVHVVRLIYGSVLSGEEEAAQMEIEAKKKGLYPGQERRMALRSRNWLLL</sequence>
<feature type="transmembrane region" description="Helical" evidence="1">
    <location>
        <begin position="71"/>
        <end position="96"/>
    </location>
</feature>
<evidence type="ECO:0000313" key="3">
    <source>
        <dbReference type="Proteomes" id="UP001286456"/>
    </source>
</evidence>
<comment type="caution">
    <text evidence="2">The sequence shown here is derived from an EMBL/GenBank/DDBJ whole genome shotgun (WGS) entry which is preliminary data.</text>
</comment>
<protein>
    <submittedName>
        <fullName evidence="2">Uncharacterized protein</fullName>
    </submittedName>
</protein>
<name>A0AAE0J429_9PEZI</name>
<reference evidence="2" key="2">
    <citation type="submission" date="2023-06" db="EMBL/GenBank/DDBJ databases">
        <authorList>
            <consortium name="Lawrence Berkeley National Laboratory"/>
            <person name="Haridas S."/>
            <person name="Hensen N."/>
            <person name="Bonometti L."/>
            <person name="Westerberg I."/>
            <person name="Brannstrom I.O."/>
            <person name="Guillou S."/>
            <person name="Cros-Aarteil S."/>
            <person name="Calhoun S."/>
            <person name="Kuo A."/>
            <person name="Mondo S."/>
            <person name="Pangilinan J."/>
            <person name="Riley R."/>
            <person name="Labutti K."/>
            <person name="Andreopoulos B."/>
            <person name="Lipzen A."/>
            <person name="Chen C."/>
            <person name="Yanf M."/>
            <person name="Daum C."/>
            <person name="Ng V."/>
            <person name="Clum A."/>
            <person name="Steindorff A."/>
            <person name="Ohm R."/>
            <person name="Martin F."/>
            <person name="Silar P."/>
            <person name="Natvig D."/>
            <person name="Lalanne C."/>
            <person name="Gautier V."/>
            <person name="Ament-Velasquez S.L."/>
            <person name="Kruys A."/>
            <person name="Hutchinson M.I."/>
            <person name="Powell A.J."/>
            <person name="Barry K."/>
            <person name="Miller A.N."/>
            <person name="Grigoriev I.V."/>
            <person name="Debuchy R."/>
            <person name="Gladieux P."/>
            <person name="Thoren M.H."/>
            <person name="Johannesson H."/>
        </authorList>
    </citation>
    <scope>NUCLEOTIDE SEQUENCE</scope>
    <source>
        <strain evidence="2">SMH4131-1</strain>
    </source>
</reference>
<keyword evidence="1" id="KW-0472">Membrane</keyword>
<keyword evidence="1" id="KW-1133">Transmembrane helix</keyword>
<evidence type="ECO:0000313" key="2">
    <source>
        <dbReference type="EMBL" id="KAK3336177.1"/>
    </source>
</evidence>
<proteinExistence type="predicted"/>
<keyword evidence="3" id="KW-1185">Reference proteome</keyword>
<dbReference type="AlphaFoldDB" id="A0AAE0J429"/>
<organism evidence="2 3">
    <name type="scientific">Cercophora scortea</name>
    <dbReference type="NCBI Taxonomy" id="314031"/>
    <lineage>
        <taxon>Eukaryota</taxon>
        <taxon>Fungi</taxon>
        <taxon>Dikarya</taxon>
        <taxon>Ascomycota</taxon>
        <taxon>Pezizomycotina</taxon>
        <taxon>Sordariomycetes</taxon>
        <taxon>Sordariomycetidae</taxon>
        <taxon>Sordariales</taxon>
        <taxon>Lasiosphaeriaceae</taxon>
        <taxon>Cercophora</taxon>
    </lineage>
</organism>
<dbReference type="EMBL" id="JAUEPO010000001">
    <property type="protein sequence ID" value="KAK3336177.1"/>
    <property type="molecule type" value="Genomic_DNA"/>
</dbReference>
<evidence type="ECO:0000256" key="1">
    <source>
        <dbReference type="SAM" id="Phobius"/>
    </source>
</evidence>
<reference evidence="2" key="1">
    <citation type="journal article" date="2023" name="Mol. Phylogenet. Evol.">
        <title>Genome-scale phylogeny and comparative genomics of the fungal order Sordariales.</title>
        <authorList>
            <person name="Hensen N."/>
            <person name="Bonometti L."/>
            <person name="Westerberg I."/>
            <person name="Brannstrom I.O."/>
            <person name="Guillou S."/>
            <person name="Cros-Aarteil S."/>
            <person name="Calhoun S."/>
            <person name="Haridas S."/>
            <person name="Kuo A."/>
            <person name="Mondo S."/>
            <person name="Pangilinan J."/>
            <person name="Riley R."/>
            <person name="LaButti K."/>
            <person name="Andreopoulos B."/>
            <person name="Lipzen A."/>
            <person name="Chen C."/>
            <person name="Yan M."/>
            <person name="Daum C."/>
            <person name="Ng V."/>
            <person name="Clum A."/>
            <person name="Steindorff A."/>
            <person name="Ohm R.A."/>
            <person name="Martin F."/>
            <person name="Silar P."/>
            <person name="Natvig D.O."/>
            <person name="Lalanne C."/>
            <person name="Gautier V."/>
            <person name="Ament-Velasquez S.L."/>
            <person name="Kruys A."/>
            <person name="Hutchinson M.I."/>
            <person name="Powell A.J."/>
            <person name="Barry K."/>
            <person name="Miller A.N."/>
            <person name="Grigoriev I.V."/>
            <person name="Debuchy R."/>
            <person name="Gladieux P."/>
            <person name="Hiltunen Thoren M."/>
            <person name="Johannesson H."/>
        </authorList>
    </citation>
    <scope>NUCLEOTIDE SEQUENCE</scope>
    <source>
        <strain evidence="2">SMH4131-1</strain>
    </source>
</reference>
<feature type="transmembrane region" description="Helical" evidence="1">
    <location>
        <begin position="108"/>
        <end position="126"/>
    </location>
</feature>